<dbReference type="PROSITE" id="PS50157">
    <property type="entry name" value="ZINC_FINGER_C2H2_2"/>
    <property type="match status" value="1"/>
</dbReference>
<evidence type="ECO:0000313" key="5">
    <source>
        <dbReference type="Proteomes" id="UP000287166"/>
    </source>
</evidence>
<feature type="region of interest" description="Disordered" evidence="2">
    <location>
        <begin position="228"/>
        <end position="321"/>
    </location>
</feature>
<proteinExistence type="predicted"/>
<comment type="caution">
    <text evidence="4">The sequence shown here is derived from an EMBL/GenBank/DDBJ whole genome shotgun (WGS) entry which is preliminary data.</text>
</comment>
<dbReference type="Proteomes" id="UP000287166">
    <property type="component" value="Unassembled WGS sequence"/>
</dbReference>
<feature type="compositionally biased region" description="Basic and acidic residues" evidence="2">
    <location>
        <begin position="152"/>
        <end position="167"/>
    </location>
</feature>
<evidence type="ECO:0000256" key="1">
    <source>
        <dbReference type="PROSITE-ProRule" id="PRU00042"/>
    </source>
</evidence>
<gene>
    <name evidence="4" type="ORF">SCP_1200500</name>
</gene>
<keyword evidence="1" id="KW-0862">Zinc</keyword>
<dbReference type="Gene3D" id="3.30.160.60">
    <property type="entry name" value="Classic Zinc Finger"/>
    <property type="match status" value="1"/>
</dbReference>
<evidence type="ECO:0000259" key="3">
    <source>
        <dbReference type="PROSITE" id="PS50157"/>
    </source>
</evidence>
<dbReference type="OrthoDB" id="8922241at2759"/>
<dbReference type="GeneID" id="38784742"/>
<feature type="compositionally biased region" description="Polar residues" evidence="2">
    <location>
        <begin position="173"/>
        <end position="182"/>
    </location>
</feature>
<accession>A0A401H074</accession>
<dbReference type="EMBL" id="BFAD01000012">
    <property type="protein sequence ID" value="GBE87825.1"/>
    <property type="molecule type" value="Genomic_DNA"/>
</dbReference>
<reference evidence="4 5" key="1">
    <citation type="journal article" date="2018" name="Sci. Rep.">
        <title>Genome sequence of the cauliflower mushroom Sparassis crispa (Hanabiratake) and its association with beneficial usage.</title>
        <authorList>
            <person name="Kiyama R."/>
            <person name="Furutani Y."/>
            <person name="Kawaguchi K."/>
            <person name="Nakanishi T."/>
        </authorList>
    </citation>
    <scope>NUCLEOTIDE SEQUENCE [LARGE SCALE GENOMIC DNA]</scope>
</reference>
<feature type="compositionally biased region" description="Pro residues" evidence="2">
    <location>
        <begin position="286"/>
        <end position="296"/>
    </location>
</feature>
<sequence>MEYSHRLSACLQALDSEAPFDVPPYASMYSEGPISFGVTSSPAPHGSPDSTMSSDSVDIGASFAFYTPSVVSAGSMLGLMTSSGSSLTMPVVPNYLGNDIFGNLDSTSPRGRPFVGDTFLDQPIDGYDSFLGSPSRLGGRIHSPYSPSLSTSDHHHGGADDYHDAHNRPPSPSNISASFSEHSSVTSPAEVLSPIPALSLPPLPVTHASRAKAANAIFQQQVLDTQQITEGESDDSESGDEYVPSRAGPSRARPSRAKPSRPAPARRQGARTRRYAPYARAVSPTVPSPSSQPQPQPQFERATPRNEQFDGEVRPPSPGATQCKYCPASYKRWCDLDRHVRSHDGNARRTLCGGLPKAEAISAGVNVKAEMPYVYDGVEYYGGCMKEFSRKDSLSRHLQRSKCRVGSLTTQYNLERARRL</sequence>
<dbReference type="InterPro" id="IPR013087">
    <property type="entry name" value="Znf_C2H2_type"/>
</dbReference>
<dbReference type="GO" id="GO:0008270">
    <property type="term" value="F:zinc ion binding"/>
    <property type="evidence" value="ECO:0007669"/>
    <property type="project" value="UniProtKB-KW"/>
</dbReference>
<dbReference type="InParanoid" id="A0A401H074"/>
<dbReference type="Pfam" id="PF00096">
    <property type="entry name" value="zf-C2H2"/>
    <property type="match status" value="1"/>
</dbReference>
<feature type="region of interest" description="Disordered" evidence="2">
    <location>
        <begin position="141"/>
        <end position="182"/>
    </location>
</feature>
<evidence type="ECO:0000256" key="2">
    <source>
        <dbReference type="SAM" id="MobiDB-lite"/>
    </source>
</evidence>
<organism evidence="4 5">
    <name type="scientific">Sparassis crispa</name>
    <dbReference type="NCBI Taxonomy" id="139825"/>
    <lineage>
        <taxon>Eukaryota</taxon>
        <taxon>Fungi</taxon>
        <taxon>Dikarya</taxon>
        <taxon>Basidiomycota</taxon>
        <taxon>Agaricomycotina</taxon>
        <taxon>Agaricomycetes</taxon>
        <taxon>Polyporales</taxon>
        <taxon>Sparassidaceae</taxon>
        <taxon>Sparassis</taxon>
    </lineage>
</organism>
<protein>
    <recommendedName>
        <fullName evidence="3">C2H2-type domain-containing protein</fullName>
    </recommendedName>
</protein>
<name>A0A401H074_9APHY</name>
<feature type="compositionally biased region" description="Acidic residues" evidence="2">
    <location>
        <begin position="231"/>
        <end position="240"/>
    </location>
</feature>
<dbReference type="RefSeq" id="XP_027618738.1">
    <property type="nucleotide sequence ID" value="XM_027762937.1"/>
</dbReference>
<feature type="compositionally biased region" description="Low complexity" evidence="2">
    <location>
        <begin position="275"/>
        <end position="285"/>
    </location>
</feature>
<keyword evidence="5" id="KW-1185">Reference proteome</keyword>
<keyword evidence="1" id="KW-0479">Metal-binding</keyword>
<feature type="compositionally biased region" description="Basic and acidic residues" evidence="2">
    <location>
        <begin position="302"/>
        <end position="313"/>
    </location>
</feature>
<keyword evidence="1" id="KW-0863">Zinc-finger</keyword>
<feature type="domain" description="C2H2-type" evidence="3">
    <location>
        <begin position="321"/>
        <end position="348"/>
    </location>
</feature>
<dbReference type="AlphaFoldDB" id="A0A401H074"/>
<evidence type="ECO:0000313" key="4">
    <source>
        <dbReference type="EMBL" id="GBE87825.1"/>
    </source>
</evidence>
<dbReference type="PROSITE" id="PS00028">
    <property type="entry name" value="ZINC_FINGER_C2H2_1"/>
    <property type="match status" value="1"/>
</dbReference>